<dbReference type="Pfam" id="PF24681">
    <property type="entry name" value="Kelch_KLHDC2_KLHL20_DRC7"/>
    <property type="match status" value="1"/>
</dbReference>
<proteinExistence type="predicted"/>
<dbReference type="HOGENOM" id="CLU_030461_1_1_1"/>
<evidence type="ECO:0000313" key="3">
    <source>
        <dbReference type="EMBL" id="KID65197.1"/>
    </source>
</evidence>
<dbReference type="Proteomes" id="UP000031186">
    <property type="component" value="Unassembled WGS sequence"/>
</dbReference>
<dbReference type="GO" id="GO:0019760">
    <property type="term" value="P:glucosinolate metabolic process"/>
    <property type="evidence" value="ECO:0007669"/>
    <property type="project" value="UniProtKB-ARBA"/>
</dbReference>
<dbReference type="OrthoDB" id="10250130at2759"/>
<dbReference type="Gene3D" id="2.120.10.80">
    <property type="entry name" value="Kelch-type beta propeller"/>
    <property type="match status" value="2"/>
</dbReference>
<keyword evidence="2" id="KW-0408">Iron</keyword>
<sequence length="361" mass="38794">MSSPSGSWTQIAHSSRLCRSSHALSVLGSKAYIFGGELLPRQPVDNQCDVVDLATESHGAGCPFTSRPLYLFLNAHSHIWLIDKLNTVTVANAPSPRVGTPSVSANGHIWLFSGRGGLAMDPIDEQGSLWRFNPASPSWDLVKTTSPEYPAARSYHAMTSDGVKTIYLHAGCPSKGRLSDLWAFDTESLEWTELPAAPGSARGGTSITFCQGKLYRMGGFDGSSEQGGILDCYEPATRSWQSMSFSPDGIHGPGARSVATLLCLRSAGEHVLLTMFGESDPSSLGHAGAGKMLRDAWIFSIRGSAWKKIVFEGDVPAARGWFSADVLLGDGRDAVIIHGGLAEDNSRLGDVWRMELVGDFY</sequence>
<dbReference type="EMBL" id="AZNF01000007">
    <property type="protein sequence ID" value="KID65197.1"/>
    <property type="molecule type" value="Genomic_DNA"/>
</dbReference>
<dbReference type="SUPFAM" id="SSF117281">
    <property type="entry name" value="Kelch motif"/>
    <property type="match status" value="1"/>
</dbReference>
<feature type="non-terminal residue" evidence="3">
    <location>
        <position position="1"/>
    </location>
</feature>
<accession>A0A0B4FBV8</accession>
<reference evidence="3 4" key="1">
    <citation type="journal article" date="2014" name="Proc. Natl. Acad. Sci. U.S.A.">
        <title>Trajectory and genomic determinants of fungal-pathogen speciation and host adaptation.</title>
        <authorList>
            <person name="Hu X."/>
            <person name="Xiao G."/>
            <person name="Zheng P."/>
            <person name="Shang Y."/>
            <person name="Su Y."/>
            <person name="Zhang X."/>
            <person name="Liu X."/>
            <person name="Zhan S."/>
            <person name="St Leger R.J."/>
            <person name="Wang C."/>
        </authorList>
    </citation>
    <scope>NUCLEOTIDE SEQUENCE [LARGE SCALE GENOMIC DNA]</scope>
    <source>
        <strain evidence="3 4">ARSEF 549</strain>
    </source>
</reference>
<protein>
    <submittedName>
        <fullName evidence="3">Kelch repeat protein</fullName>
    </submittedName>
</protein>
<evidence type="ECO:0000313" key="4">
    <source>
        <dbReference type="Proteomes" id="UP000031186"/>
    </source>
</evidence>
<keyword evidence="4" id="KW-1185">Reference proteome</keyword>
<dbReference type="PANTHER" id="PTHR47435:SF4">
    <property type="entry name" value="KELCH REPEAT PROTEIN (AFU_ORTHOLOGUE AFUA_5G12780)"/>
    <property type="match status" value="1"/>
</dbReference>
<evidence type="ECO:0000256" key="1">
    <source>
        <dbReference type="ARBA" id="ARBA00022737"/>
    </source>
</evidence>
<organism evidence="3 4">
    <name type="scientific">Metarhizium anisopliae (strain ARSEF 549)</name>
    <dbReference type="NCBI Taxonomy" id="3151832"/>
    <lineage>
        <taxon>Eukaryota</taxon>
        <taxon>Fungi</taxon>
        <taxon>Dikarya</taxon>
        <taxon>Ascomycota</taxon>
        <taxon>Pezizomycotina</taxon>
        <taxon>Sordariomycetes</taxon>
        <taxon>Hypocreomycetidae</taxon>
        <taxon>Hypocreales</taxon>
        <taxon>Clavicipitaceae</taxon>
        <taxon>Metarhizium</taxon>
    </lineage>
</organism>
<dbReference type="VEuPathDB" id="FungiDB:MAN_06208"/>
<gene>
    <name evidence="3" type="ORF">MAN_06208</name>
</gene>
<evidence type="ECO:0000256" key="2">
    <source>
        <dbReference type="ARBA" id="ARBA00023004"/>
    </source>
</evidence>
<dbReference type="AlphaFoldDB" id="A0A0B4FBV8"/>
<dbReference type="PANTHER" id="PTHR47435">
    <property type="entry name" value="KELCH REPEAT PROTEIN (AFU_ORTHOLOGUE AFUA_5G12780)"/>
    <property type="match status" value="1"/>
</dbReference>
<comment type="caution">
    <text evidence="3">The sequence shown here is derived from an EMBL/GenBank/DDBJ whole genome shotgun (WGS) entry which is preliminary data.</text>
</comment>
<name>A0A0B4FBV8_METAF</name>
<dbReference type="InterPro" id="IPR015915">
    <property type="entry name" value="Kelch-typ_b-propeller"/>
</dbReference>
<keyword evidence="1" id="KW-0677">Repeat</keyword>